<keyword evidence="7 9" id="KW-0560">Oxidoreductase</keyword>
<dbReference type="PANTHER" id="PTHR43884">
    <property type="entry name" value="ACYL-COA DEHYDROGENASE"/>
    <property type="match status" value="1"/>
</dbReference>
<dbReference type="Pfam" id="PF00441">
    <property type="entry name" value="Acyl-CoA_dh_1"/>
    <property type="match status" value="1"/>
</dbReference>
<dbReference type="InterPro" id="IPR037069">
    <property type="entry name" value="AcylCoA_DH/ox_N_sf"/>
</dbReference>
<keyword evidence="4 9" id="KW-0285">Flavoprotein</keyword>
<evidence type="ECO:0008006" key="15">
    <source>
        <dbReference type="Google" id="ProtNLM"/>
    </source>
</evidence>
<dbReference type="Gene3D" id="1.10.540.10">
    <property type="entry name" value="Acyl-CoA dehydrogenase/oxidase, N-terminal domain"/>
    <property type="match status" value="1"/>
</dbReference>
<feature type="domain" description="Acyl-CoA dehydrogenase/oxidase C-terminal" evidence="10">
    <location>
        <begin position="302"/>
        <end position="444"/>
    </location>
</feature>
<comment type="similarity">
    <text evidence="3 9">Belongs to the acyl-CoA dehydrogenase family.</text>
</comment>
<evidence type="ECO:0000259" key="13">
    <source>
        <dbReference type="Pfam" id="PF21343"/>
    </source>
</evidence>
<proteinExistence type="inferred from homology"/>
<feature type="domain" description="Acyl-CoA oxidase/dehydrogenase middle" evidence="11">
    <location>
        <begin position="187"/>
        <end position="288"/>
    </location>
</feature>
<dbReference type="PANTHER" id="PTHR43884:SF9">
    <property type="entry name" value="COMPLEX I ASSEMBLY FACTOR ACAD9, MITOCHONDRIAL"/>
    <property type="match status" value="1"/>
</dbReference>
<feature type="domain" description="ACAD9/ACADV-like C-terminal" evidence="13">
    <location>
        <begin position="503"/>
        <end position="598"/>
    </location>
</feature>
<keyword evidence="8" id="KW-0496">Mitochondrion</keyword>
<feature type="domain" description="Acyl-CoA dehydrogenase/oxidase N-terminal" evidence="12">
    <location>
        <begin position="101"/>
        <end position="183"/>
    </location>
</feature>
<dbReference type="InterPro" id="IPR046373">
    <property type="entry name" value="Acyl-CoA_Oxase/DH_mid-dom_sf"/>
</dbReference>
<accession>A0A1B6GAU8</accession>
<dbReference type="Gene3D" id="2.40.110.10">
    <property type="entry name" value="Butyryl-CoA Dehydrogenase, subunit A, domain 2"/>
    <property type="match status" value="1"/>
</dbReference>
<evidence type="ECO:0000256" key="3">
    <source>
        <dbReference type="ARBA" id="ARBA00009347"/>
    </source>
</evidence>
<evidence type="ECO:0000256" key="4">
    <source>
        <dbReference type="ARBA" id="ARBA00022630"/>
    </source>
</evidence>
<dbReference type="GO" id="GO:0003995">
    <property type="term" value="F:acyl-CoA dehydrogenase activity"/>
    <property type="evidence" value="ECO:0007669"/>
    <property type="project" value="TreeGrafter"/>
</dbReference>
<evidence type="ECO:0000256" key="7">
    <source>
        <dbReference type="ARBA" id="ARBA00023002"/>
    </source>
</evidence>
<evidence type="ECO:0000256" key="1">
    <source>
        <dbReference type="ARBA" id="ARBA00001974"/>
    </source>
</evidence>
<evidence type="ECO:0000256" key="6">
    <source>
        <dbReference type="ARBA" id="ARBA00022946"/>
    </source>
</evidence>
<evidence type="ECO:0000259" key="10">
    <source>
        <dbReference type="Pfam" id="PF00441"/>
    </source>
</evidence>
<sequence>MLSTKGTISLTKLNSLTRNKIRCFSDQSLVVAKKTGASLKLAKKPQRPPFMKNVFLGIYDVEMLTYPELDKEALIELRKRVQPCKDYFKNNVDSNALSVLKMVPNELIEGMKNLGLFGQTIPNLYGGSDQGAVESALISEIIAKDLDIALMLYSHNHLSIQTLLLYGNEHQKQKYLPKLASGEWIAAFCMSESVSSSDIVSLKVHIAPSEENPEIFLLNGQKQWVVNGINSNLFIVIARSSLKVHTGGTIPSVRLILVERDAPGVTVVKSHDHIGLNASNISEVHFKDTPVQQDCFIGEEVQGFEMCSQILNSGRYNIGAITTSLLKNMLGLASDFIASRKQFDKSLIECERIQDKVADIATTIYTLESMTYHTASILDQYENPDSSVELAIIKAFSFTEGRRCLDLIMELMGGRAFMISEITQKYFRDFRTMEVFDGTTDIANLYISLNGLQYAGMTMNETVGKLRNPFDYPNFIMKRLFTLRQHTKDNPKLILKLYEQLHPSLKDSANELEYCVLRLQYAVTVIFTRYGTDVVNQQIELMRLADAAIRIYAMTAVLARASRSYCIGLKNAQSEVKYAIKICSAYKRIVQTELNDLISGLVISGDVYSLNFGPEIFRNHGYFLEHPLERSF</sequence>
<dbReference type="GO" id="GO:0005739">
    <property type="term" value="C:mitochondrion"/>
    <property type="evidence" value="ECO:0007669"/>
    <property type="project" value="UniProtKB-SubCell"/>
</dbReference>
<evidence type="ECO:0000259" key="11">
    <source>
        <dbReference type="Pfam" id="PF02770"/>
    </source>
</evidence>
<evidence type="ECO:0000259" key="12">
    <source>
        <dbReference type="Pfam" id="PF02771"/>
    </source>
</evidence>
<comment type="cofactor">
    <cofactor evidence="1 9">
        <name>FAD</name>
        <dbReference type="ChEBI" id="CHEBI:57692"/>
    </cofactor>
</comment>
<dbReference type="InterPro" id="IPR013786">
    <property type="entry name" value="AcylCoA_DH/ox_N"/>
</dbReference>
<dbReference type="Pfam" id="PF02771">
    <property type="entry name" value="Acyl-CoA_dh_N"/>
    <property type="match status" value="1"/>
</dbReference>
<keyword evidence="5 9" id="KW-0274">FAD</keyword>
<dbReference type="InterPro" id="IPR006091">
    <property type="entry name" value="Acyl-CoA_Oxase/DH_mid-dom"/>
</dbReference>
<gene>
    <name evidence="14" type="ORF">g.19218</name>
</gene>
<evidence type="ECO:0000256" key="5">
    <source>
        <dbReference type="ARBA" id="ARBA00022827"/>
    </source>
</evidence>
<dbReference type="EMBL" id="GECZ01010376">
    <property type="protein sequence ID" value="JAS59393.1"/>
    <property type="molecule type" value="Transcribed_RNA"/>
</dbReference>
<dbReference type="GO" id="GO:0050660">
    <property type="term" value="F:flavin adenine dinucleotide binding"/>
    <property type="evidence" value="ECO:0007669"/>
    <property type="project" value="InterPro"/>
</dbReference>
<organism evidence="14">
    <name type="scientific">Cuerna arida</name>
    <dbReference type="NCBI Taxonomy" id="1464854"/>
    <lineage>
        <taxon>Eukaryota</taxon>
        <taxon>Metazoa</taxon>
        <taxon>Ecdysozoa</taxon>
        <taxon>Arthropoda</taxon>
        <taxon>Hexapoda</taxon>
        <taxon>Insecta</taxon>
        <taxon>Pterygota</taxon>
        <taxon>Neoptera</taxon>
        <taxon>Paraneoptera</taxon>
        <taxon>Hemiptera</taxon>
        <taxon>Auchenorrhyncha</taxon>
        <taxon>Membracoidea</taxon>
        <taxon>Cicadellidae</taxon>
        <taxon>Cicadellinae</taxon>
        <taxon>Proconiini</taxon>
        <taxon>Cuerna</taxon>
    </lineage>
</organism>
<evidence type="ECO:0000256" key="9">
    <source>
        <dbReference type="RuleBase" id="RU362125"/>
    </source>
</evidence>
<evidence type="ECO:0000256" key="2">
    <source>
        <dbReference type="ARBA" id="ARBA00004173"/>
    </source>
</evidence>
<protein>
    <recommendedName>
        <fullName evidence="15">Acyl-CoA dehydrogenase/oxidase N-terminal domain-containing protein</fullName>
    </recommendedName>
</protein>
<dbReference type="InterPro" id="IPR049448">
    <property type="entry name" value="ACAD9/ACADV-like_C"/>
</dbReference>
<dbReference type="Pfam" id="PF02770">
    <property type="entry name" value="Acyl-CoA_dh_M"/>
    <property type="match status" value="1"/>
</dbReference>
<dbReference type="FunFam" id="1.10.540.10:FF:000001">
    <property type="entry name" value="Very long-chain-specific acyl-CoA dehydrogenase, mitochondrial"/>
    <property type="match status" value="1"/>
</dbReference>
<dbReference type="SUPFAM" id="SSF47203">
    <property type="entry name" value="Acyl-CoA dehydrogenase C-terminal domain-like"/>
    <property type="match status" value="1"/>
</dbReference>
<dbReference type="InterPro" id="IPR036250">
    <property type="entry name" value="AcylCo_DH-like_C"/>
</dbReference>
<keyword evidence="6" id="KW-0809">Transit peptide</keyword>
<dbReference type="GO" id="GO:0006631">
    <property type="term" value="P:fatty acid metabolic process"/>
    <property type="evidence" value="ECO:0007669"/>
    <property type="project" value="UniProtKB-ARBA"/>
</dbReference>
<dbReference type="Gene3D" id="1.20.140.10">
    <property type="entry name" value="Butyryl-CoA Dehydrogenase, subunit A, domain 3"/>
    <property type="match status" value="2"/>
</dbReference>
<evidence type="ECO:0000256" key="8">
    <source>
        <dbReference type="ARBA" id="ARBA00023128"/>
    </source>
</evidence>
<dbReference type="Pfam" id="PF21343">
    <property type="entry name" value="ACAD9-ACADV_C"/>
    <property type="match status" value="1"/>
</dbReference>
<evidence type="ECO:0000313" key="14">
    <source>
        <dbReference type="EMBL" id="JAS59393.1"/>
    </source>
</evidence>
<dbReference type="SUPFAM" id="SSF56645">
    <property type="entry name" value="Acyl-CoA dehydrogenase NM domain-like"/>
    <property type="match status" value="1"/>
</dbReference>
<dbReference type="AlphaFoldDB" id="A0A1B6GAU8"/>
<name>A0A1B6GAU8_9HEMI</name>
<comment type="subcellular location">
    <subcellularLocation>
        <location evidence="2">Mitochondrion</location>
    </subcellularLocation>
</comment>
<reference evidence="14" key="1">
    <citation type="submission" date="2015-11" db="EMBL/GenBank/DDBJ databases">
        <title>De novo transcriptome assembly of four potential Pierce s Disease insect vectors from Arizona vineyards.</title>
        <authorList>
            <person name="Tassone E.E."/>
        </authorList>
    </citation>
    <scope>NUCLEOTIDE SEQUENCE</scope>
</reference>
<dbReference type="InterPro" id="IPR009075">
    <property type="entry name" value="AcylCo_DH/oxidase_C"/>
</dbReference>
<dbReference type="InterPro" id="IPR009100">
    <property type="entry name" value="AcylCoA_DH/oxidase_NM_dom_sf"/>
</dbReference>